<dbReference type="InterPro" id="IPR043452">
    <property type="entry name" value="BZIP46-like"/>
</dbReference>
<comment type="subcellular location">
    <subcellularLocation>
        <location evidence="1">Nucleus</location>
    </subcellularLocation>
</comment>
<reference evidence="6" key="1">
    <citation type="submission" date="2023-05" db="EMBL/GenBank/DDBJ databases">
        <authorList>
            <person name="Huff M."/>
        </authorList>
    </citation>
    <scope>NUCLEOTIDE SEQUENCE</scope>
</reference>
<evidence type="ECO:0000259" key="5">
    <source>
        <dbReference type="PROSITE" id="PS50217"/>
    </source>
</evidence>
<dbReference type="PROSITE" id="PS50217">
    <property type="entry name" value="BZIP"/>
    <property type="match status" value="1"/>
</dbReference>
<dbReference type="GO" id="GO:0045893">
    <property type="term" value="P:positive regulation of DNA-templated transcription"/>
    <property type="evidence" value="ECO:0007669"/>
    <property type="project" value="InterPro"/>
</dbReference>
<keyword evidence="2" id="KW-0238">DNA-binding</keyword>
<dbReference type="GO" id="GO:0003700">
    <property type="term" value="F:DNA-binding transcription factor activity"/>
    <property type="evidence" value="ECO:0007669"/>
    <property type="project" value="InterPro"/>
</dbReference>
<dbReference type="PROSITE" id="PS00036">
    <property type="entry name" value="BZIP_BASIC"/>
    <property type="match status" value="1"/>
</dbReference>
<dbReference type="InterPro" id="IPR046347">
    <property type="entry name" value="bZIP_sf"/>
</dbReference>
<gene>
    <name evidence="6" type="ORF">FPE_LOCUS5346</name>
</gene>
<dbReference type="Gene3D" id="1.20.5.170">
    <property type="match status" value="1"/>
</dbReference>
<dbReference type="Pfam" id="PF00170">
    <property type="entry name" value="bZIP_1"/>
    <property type="match status" value="1"/>
</dbReference>
<dbReference type="GO" id="GO:0003677">
    <property type="term" value="F:DNA binding"/>
    <property type="evidence" value="ECO:0007669"/>
    <property type="project" value="UniProtKB-KW"/>
</dbReference>
<sequence>MGSNINFKNLGNDSLAEGSGGRLPDSFPLRQQPLMYSLTFDEFQSNMGSFGKVGSMNIDELVKNIWSAEENQTMGFISGDGRGERGEEGGGNLQRQVSLNLPRTLSQKTVDEVWKDITKEYGVGKDGSGSVDDPSTIPLREPTLGEMTLEDFLMKAGVVREDAQLAGKPDDIGFFGNLSYTGNNLVEGFGCRNADGNEGVMDNRIAENSKETAMKSTNSLLNVNGVRSTTHLKPSQQQPQPLQQRQLFPKQPVLPYRSPLGISNGDQFSSPIIRGGIGRLCDSGMNNNLVQSATLQGMVDLGSEVGGAAMGSPVVSSDGLAKDNGDASSMLPVPNMFNSGLRGRRSSAMEKVVERRQKRMIKNRESAARSRARKQAHTTELEEEVAKLKEENDELRIKLAEIVEMQRNQVLETMNQPRTSKRQCLRRTQTGPW</sequence>
<keyword evidence="3" id="KW-0539">Nucleus</keyword>
<evidence type="ECO:0000313" key="6">
    <source>
        <dbReference type="EMBL" id="CAI9757916.1"/>
    </source>
</evidence>
<evidence type="ECO:0000256" key="2">
    <source>
        <dbReference type="ARBA" id="ARBA00023125"/>
    </source>
</evidence>
<keyword evidence="4" id="KW-0175">Coiled coil</keyword>
<evidence type="ECO:0000256" key="1">
    <source>
        <dbReference type="ARBA" id="ARBA00004123"/>
    </source>
</evidence>
<name>A0AAD2DNJ4_9LAMI</name>
<accession>A0AAD2DNJ4</accession>
<dbReference type="EMBL" id="OU503038">
    <property type="protein sequence ID" value="CAI9757916.1"/>
    <property type="molecule type" value="Genomic_DNA"/>
</dbReference>
<organism evidence="6 7">
    <name type="scientific">Fraxinus pennsylvanica</name>
    <dbReference type="NCBI Taxonomy" id="56036"/>
    <lineage>
        <taxon>Eukaryota</taxon>
        <taxon>Viridiplantae</taxon>
        <taxon>Streptophyta</taxon>
        <taxon>Embryophyta</taxon>
        <taxon>Tracheophyta</taxon>
        <taxon>Spermatophyta</taxon>
        <taxon>Magnoliopsida</taxon>
        <taxon>eudicotyledons</taxon>
        <taxon>Gunneridae</taxon>
        <taxon>Pentapetalae</taxon>
        <taxon>asterids</taxon>
        <taxon>lamiids</taxon>
        <taxon>Lamiales</taxon>
        <taxon>Oleaceae</taxon>
        <taxon>Oleeae</taxon>
        <taxon>Fraxinus</taxon>
    </lineage>
</organism>
<evidence type="ECO:0000256" key="3">
    <source>
        <dbReference type="ARBA" id="ARBA00023242"/>
    </source>
</evidence>
<dbReference type="PANTHER" id="PTHR22952:SF446">
    <property type="entry name" value="ABSCISIC ACID-INSENSITIVE 5-LIKE PROTEIN 5-RELATED"/>
    <property type="match status" value="1"/>
</dbReference>
<dbReference type="SUPFAM" id="SSF57959">
    <property type="entry name" value="Leucine zipper domain"/>
    <property type="match status" value="1"/>
</dbReference>
<protein>
    <recommendedName>
        <fullName evidence="5">BZIP domain-containing protein</fullName>
    </recommendedName>
</protein>
<dbReference type="GO" id="GO:0005634">
    <property type="term" value="C:nucleus"/>
    <property type="evidence" value="ECO:0007669"/>
    <property type="project" value="UniProtKB-SubCell"/>
</dbReference>
<dbReference type="FunFam" id="1.20.5.170:FF:000036">
    <property type="entry name" value="ABSCISIC ACID-INSENSITIVE 5-like protein 2"/>
    <property type="match status" value="1"/>
</dbReference>
<evidence type="ECO:0000256" key="4">
    <source>
        <dbReference type="SAM" id="Coils"/>
    </source>
</evidence>
<dbReference type="CDD" id="cd14707">
    <property type="entry name" value="bZIP_plant_BZIP46"/>
    <property type="match status" value="1"/>
</dbReference>
<feature type="domain" description="BZIP" evidence="5">
    <location>
        <begin position="353"/>
        <end position="402"/>
    </location>
</feature>
<feature type="coiled-coil region" evidence="4">
    <location>
        <begin position="371"/>
        <end position="408"/>
    </location>
</feature>
<dbReference type="InterPro" id="IPR004827">
    <property type="entry name" value="bZIP"/>
</dbReference>
<dbReference type="AlphaFoldDB" id="A0AAD2DNJ4"/>
<proteinExistence type="predicted"/>
<dbReference type="Proteomes" id="UP000834106">
    <property type="component" value="Chromosome 3"/>
</dbReference>
<keyword evidence="7" id="KW-1185">Reference proteome</keyword>
<dbReference type="SMART" id="SM00338">
    <property type="entry name" value="BRLZ"/>
    <property type="match status" value="1"/>
</dbReference>
<dbReference type="PANTHER" id="PTHR22952">
    <property type="entry name" value="CAMP-RESPONSE ELEMENT BINDING PROTEIN-RELATED"/>
    <property type="match status" value="1"/>
</dbReference>
<evidence type="ECO:0000313" key="7">
    <source>
        <dbReference type="Proteomes" id="UP000834106"/>
    </source>
</evidence>